<sequence>MTINEKDQRKKLKSRDLESVQDDNPVDHQNQKPVGYKCSTCNKCFPNHQALCGHRSSHNKVSNFHNTIDESSSTAAGDGHHAYPITQGLGIEYSWDEDKEEVIVFLTASMYEIGTPHRRSATQGSLRDALDQPIAQDRLL</sequence>
<evidence type="ECO:0000313" key="4">
    <source>
        <dbReference type="EMBL" id="KAA8531228.1"/>
    </source>
</evidence>
<dbReference type="GO" id="GO:0008270">
    <property type="term" value="F:zinc ion binding"/>
    <property type="evidence" value="ECO:0007669"/>
    <property type="project" value="UniProtKB-KW"/>
</dbReference>
<evidence type="ECO:0000256" key="1">
    <source>
        <dbReference type="PROSITE-ProRule" id="PRU00042"/>
    </source>
</evidence>
<evidence type="ECO:0000313" key="5">
    <source>
        <dbReference type="Proteomes" id="UP000325577"/>
    </source>
</evidence>
<keyword evidence="1" id="KW-0863">Zinc-finger</keyword>
<dbReference type="InterPro" id="IPR013087">
    <property type="entry name" value="Znf_C2H2_type"/>
</dbReference>
<keyword evidence="1" id="KW-0862">Zinc</keyword>
<keyword evidence="5" id="KW-1185">Reference proteome</keyword>
<keyword evidence="1" id="KW-0479">Metal-binding</keyword>
<feature type="domain" description="C2H2-type" evidence="3">
    <location>
        <begin position="36"/>
        <end position="58"/>
    </location>
</feature>
<organism evidence="4 5">
    <name type="scientific">Nyssa sinensis</name>
    <dbReference type="NCBI Taxonomy" id="561372"/>
    <lineage>
        <taxon>Eukaryota</taxon>
        <taxon>Viridiplantae</taxon>
        <taxon>Streptophyta</taxon>
        <taxon>Embryophyta</taxon>
        <taxon>Tracheophyta</taxon>
        <taxon>Spermatophyta</taxon>
        <taxon>Magnoliopsida</taxon>
        <taxon>eudicotyledons</taxon>
        <taxon>Gunneridae</taxon>
        <taxon>Pentapetalae</taxon>
        <taxon>asterids</taxon>
        <taxon>Cornales</taxon>
        <taxon>Nyssaceae</taxon>
        <taxon>Nyssa</taxon>
    </lineage>
</organism>
<name>A0A5J5ALV1_9ASTE</name>
<feature type="region of interest" description="Disordered" evidence="2">
    <location>
        <begin position="1"/>
        <end position="32"/>
    </location>
</feature>
<dbReference type="Proteomes" id="UP000325577">
    <property type="component" value="Linkage Group LG2"/>
</dbReference>
<accession>A0A5J5ALV1</accession>
<protein>
    <recommendedName>
        <fullName evidence="3">C2H2-type domain-containing protein</fullName>
    </recommendedName>
</protein>
<feature type="compositionally biased region" description="Basic and acidic residues" evidence="2">
    <location>
        <begin position="1"/>
        <end position="18"/>
    </location>
</feature>
<reference evidence="4 5" key="1">
    <citation type="submission" date="2019-09" db="EMBL/GenBank/DDBJ databases">
        <title>A chromosome-level genome assembly of the Chinese tupelo Nyssa sinensis.</title>
        <authorList>
            <person name="Yang X."/>
            <person name="Kang M."/>
            <person name="Yang Y."/>
            <person name="Xiong H."/>
            <person name="Wang M."/>
            <person name="Zhang Z."/>
            <person name="Wang Z."/>
            <person name="Wu H."/>
            <person name="Ma T."/>
            <person name="Liu J."/>
            <person name="Xi Z."/>
        </authorList>
    </citation>
    <scope>NUCLEOTIDE SEQUENCE [LARGE SCALE GENOMIC DNA]</scope>
    <source>
        <strain evidence="4">J267</strain>
        <tissue evidence="4">Leaf</tissue>
    </source>
</reference>
<proteinExistence type="predicted"/>
<evidence type="ECO:0000256" key="2">
    <source>
        <dbReference type="SAM" id="MobiDB-lite"/>
    </source>
</evidence>
<dbReference type="PROSITE" id="PS00028">
    <property type="entry name" value="ZINC_FINGER_C2H2_1"/>
    <property type="match status" value="1"/>
</dbReference>
<dbReference type="OrthoDB" id="310895at2759"/>
<gene>
    <name evidence="4" type="ORF">F0562_005858</name>
</gene>
<dbReference type="AlphaFoldDB" id="A0A5J5ALV1"/>
<dbReference type="PROSITE" id="PS50157">
    <property type="entry name" value="ZINC_FINGER_C2H2_2"/>
    <property type="match status" value="1"/>
</dbReference>
<evidence type="ECO:0000259" key="3">
    <source>
        <dbReference type="PROSITE" id="PS50157"/>
    </source>
</evidence>
<dbReference type="EMBL" id="CM018043">
    <property type="protein sequence ID" value="KAA8531228.1"/>
    <property type="molecule type" value="Genomic_DNA"/>
</dbReference>